<accession>A0A919JMV1</accession>
<dbReference type="InterPro" id="IPR001647">
    <property type="entry name" value="HTH_TetR"/>
</dbReference>
<keyword evidence="2 4" id="KW-0238">DNA-binding</keyword>
<dbReference type="EMBL" id="BOMQ01000088">
    <property type="protein sequence ID" value="GIE53698.1"/>
    <property type="molecule type" value="Genomic_DNA"/>
</dbReference>
<dbReference type="Pfam" id="PF16859">
    <property type="entry name" value="TetR_C_11"/>
    <property type="match status" value="1"/>
</dbReference>
<gene>
    <name evidence="7" type="ORF">Ani05nite_72320</name>
</gene>
<comment type="caution">
    <text evidence="7">The sequence shown here is derived from an EMBL/GenBank/DDBJ whole genome shotgun (WGS) entry which is preliminary data.</text>
</comment>
<dbReference type="SUPFAM" id="SSF46689">
    <property type="entry name" value="Homeodomain-like"/>
    <property type="match status" value="1"/>
</dbReference>
<dbReference type="GO" id="GO:0000976">
    <property type="term" value="F:transcription cis-regulatory region binding"/>
    <property type="evidence" value="ECO:0007669"/>
    <property type="project" value="TreeGrafter"/>
</dbReference>
<dbReference type="RefSeq" id="WP_203775937.1">
    <property type="nucleotide sequence ID" value="NZ_BAAAYJ010000063.1"/>
</dbReference>
<evidence type="ECO:0000256" key="4">
    <source>
        <dbReference type="PROSITE-ProRule" id="PRU00335"/>
    </source>
</evidence>
<evidence type="ECO:0000313" key="7">
    <source>
        <dbReference type="EMBL" id="GIE53698.1"/>
    </source>
</evidence>
<sequence length="215" mass="23327">MPDGEDGTRLGGGDRSGGPERRPDPGRGPISRGAGARRRVLEAALAVLDADGLGGFTMEAVARRAGASKATLYRHWPSTGALLVDAMDATYRPFPAPATGRLESDVAELLGAFVALLRDTPFPRLLGSFIAAAEREPALAARHADLTRRRREPLVEILRRARERGELPAALDLELTTDLLTAPFFYRRLVAHHPIPPTLVGEVIEQVLGPHRQRR</sequence>
<evidence type="ECO:0000256" key="3">
    <source>
        <dbReference type="ARBA" id="ARBA00023163"/>
    </source>
</evidence>
<dbReference type="PROSITE" id="PS01081">
    <property type="entry name" value="HTH_TETR_1"/>
    <property type="match status" value="1"/>
</dbReference>
<organism evidence="7 8">
    <name type="scientific">Actinoplanes nipponensis</name>
    <dbReference type="NCBI Taxonomy" id="135950"/>
    <lineage>
        <taxon>Bacteria</taxon>
        <taxon>Bacillati</taxon>
        <taxon>Actinomycetota</taxon>
        <taxon>Actinomycetes</taxon>
        <taxon>Micromonosporales</taxon>
        <taxon>Micromonosporaceae</taxon>
        <taxon>Actinoplanes</taxon>
    </lineage>
</organism>
<dbReference type="PANTHER" id="PTHR30055:SF148">
    <property type="entry name" value="TETR-FAMILY TRANSCRIPTIONAL REGULATOR"/>
    <property type="match status" value="1"/>
</dbReference>
<dbReference type="AlphaFoldDB" id="A0A919JMV1"/>
<feature type="DNA-binding region" description="H-T-H motif" evidence="4">
    <location>
        <begin position="57"/>
        <end position="76"/>
    </location>
</feature>
<feature type="domain" description="HTH tetR-type" evidence="6">
    <location>
        <begin position="34"/>
        <end position="94"/>
    </location>
</feature>
<evidence type="ECO:0000256" key="5">
    <source>
        <dbReference type="SAM" id="MobiDB-lite"/>
    </source>
</evidence>
<dbReference type="Gene3D" id="1.10.357.10">
    <property type="entry name" value="Tetracycline Repressor, domain 2"/>
    <property type="match status" value="1"/>
</dbReference>
<dbReference type="PANTHER" id="PTHR30055">
    <property type="entry name" value="HTH-TYPE TRANSCRIPTIONAL REGULATOR RUTR"/>
    <property type="match status" value="1"/>
</dbReference>
<dbReference type="PRINTS" id="PR00455">
    <property type="entry name" value="HTHTETR"/>
</dbReference>
<keyword evidence="1" id="KW-0805">Transcription regulation</keyword>
<dbReference type="InterPro" id="IPR050109">
    <property type="entry name" value="HTH-type_TetR-like_transc_reg"/>
</dbReference>
<dbReference type="InterPro" id="IPR009057">
    <property type="entry name" value="Homeodomain-like_sf"/>
</dbReference>
<reference evidence="7" key="1">
    <citation type="submission" date="2021-01" db="EMBL/GenBank/DDBJ databases">
        <title>Whole genome shotgun sequence of Actinoplanes nipponensis NBRC 14063.</title>
        <authorList>
            <person name="Komaki H."/>
            <person name="Tamura T."/>
        </authorList>
    </citation>
    <scope>NUCLEOTIDE SEQUENCE</scope>
    <source>
        <strain evidence="7">NBRC 14063</strain>
    </source>
</reference>
<evidence type="ECO:0000256" key="2">
    <source>
        <dbReference type="ARBA" id="ARBA00023125"/>
    </source>
</evidence>
<dbReference type="InterPro" id="IPR023772">
    <property type="entry name" value="DNA-bd_HTH_TetR-type_CS"/>
</dbReference>
<evidence type="ECO:0000313" key="8">
    <source>
        <dbReference type="Proteomes" id="UP000647172"/>
    </source>
</evidence>
<dbReference type="Proteomes" id="UP000647172">
    <property type="component" value="Unassembled WGS sequence"/>
</dbReference>
<dbReference type="Gene3D" id="1.10.10.60">
    <property type="entry name" value="Homeodomain-like"/>
    <property type="match status" value="1"/>
</dbReference>
<evidence type="ECO:0000256" key="1">
    <source>
        <dbReference type="ARBA" id="ARBA00023015"/>
    </source>
</evidence>
<dbReference type="GO" id="GO:0003700">
    <property type="term" value="F:DNA-binding transcription factor activity"/>
    <property type="evidence" value="ECO:0007669"/>
    <property type="project" value="TreeGrafter"/>
</dbReference>
<dbReference type="InterPro" id="IPR011075">
    <property type="entry name" value="TetR_C"/>
</dbReference>
<keyword evidence="8" id="KW-1185">Reference proteome</keyword>
<keyword evidence="3" id="KW-0804">Transcription</keyword>
<dbReference type="PROSITE" id="PS50977">
    <property type="entry name" value="HTH_TETR_2"/>
    <property type="match status" value="1"/>
</dbReference>
<protein>
    <submittedName>
        <fullName evidence="7">Transcriptional regulator, TetR family protein</fullName>
    </submittedName>
</protein>
<dbReference type="Pfam" id="PF00440">
    <property type="entry name" value="TetR_N"/>
    <property type="match status" value="1"/>
</dbReference>
<proteinExistence type="predicted"/>
<dbReference type="InterPro" id="IPR036271">
    <property type="entry name" value="Tet_transcr_reg_TetR-rel_C_sf"/>
</dbReference>
<feature type="region of interest" description="Disordered" evidence="5">
    <location>
        <begin position="1"/>
        <end position="34"/>
    </location>
</feature>
<name>A0A919JMV1_9ACTN</name>
<evidence type="ECO:0000259" key="6">
    <source>
        <dbReference type="PROSITE" id="PS50977"/>
    </source>
</evidence>
<dbReference type="SUPFAM" id="SSF48498">
    <property type="entry name" value="Tetracyclin repressor-like, C-terminal domain"/>
    <property type="match status" value="1"/>
</dbReference>